<sequence length="368" mass="42341">MAIERVLHMKGGVGETSYANNSLLQRKIILEVKPILEEYLKLMVSNTTLNGCCKVADLGCSSGPNTLIAISNIMEIIHKTSFTLNHKPLVFQVYLNDQFENDFNTIFKLLPDFYQSIQQKRDNFGACFINATPGNFYGRLFPNNYINVFHSSYCLHWLSQAPKDMTKNEEPLNKGNIYISSTSPPSVYEAYFKQFERDFKYFLKSRFEELALNGMMVLTFIGRDKTNQITSMPQGLLGMVLNEMVQEGLVEEEKLDLFDFPTYHPSLEEVRQIIEAEGSFTLQTTKTFKMGWDANLQKDMVDYVVDSKMRGEFIAKYHRAVFEPLLIIAFGESIMDELFSRFAKLIGQHIELETLAFTNIVLFMTKDH</sequence>
<dbReference type="KEGG" id="cam:101514869"/>
<dbReference type="GeneID" id="101514869"/>
<evidence type="ECO:0000256" key="3">
    <source>
        <dbReference type="ARBA" id="ARBA00022723"/>
    </source>
</evidence>
<keyword evidence="1" id="KW-0489">Methyltransferase</keyword>
<gene>
    <name evidence="6" type="primary">LOC101514869</name>
</gene>
<keyword evidence="4" id="KW-0460">Magnesium</keyword>
<dbReference type="Pfam" id="PF03492">
    <property type="entry name" value="Methyltransf_7"/>
    <property type="match status" value="1"/>
</dbReference>
<evidence type="ECO:0000256" key="2">
    <source>
        <dbReference type="ARBA" id="ARBA00022679"/>
    </source>
</evidence>
<accession>A0A1S2XQU6</accession>
<dbReference type="GO" id="GO:0008168">
    <property type="term" value="F:methyltransferase activity"/>
    <property type="evidence" value="ECO:0007669"/>
    <property type="project" value="UniProtKB-KW"/>
</dbReference>
<dbReference type="GO" id="GO:0046872">
    <property type="term" value="F:metal ion binding"/>
    <property type="evidence" value="ECO:0007669"/>
    <property type="project" value="UniProtKB-KW"/>
</dbReference>
<keyword evidence="5" id="KW-1185">Reference proteome</keyword>
<reference evidence="5" key="1">
    <citation type="journal article" date="2013" name="Nat. Biotechnol.">
        <title>Draft genome sequence of chickpea (Cicer arietinum) provides a resource for trait improvement.</title>
        <authorList>
            <person name="Varshney R.K."/>
            <person name="Song C."/>
            <person name="Saxena R.K."/>
            <person name="Azam S."/>
            <person name="Yu S."/>
            <person name="Sharpe A.G."/>
            <person name="Cannon S."/>
            <person name="Baek J."/>
            <person name="Rosen B.D."/>
            <person name="Tar'an B."/>
            <person name="Millan T."/>
            <person name="Zhang X."/>
            <person name="Ramsay L.D."/>
            <person name="Iwata A."/>
            <person name="Wang Y."/>
            <person name="Nelson W."/>
            <person name="Farmer A.D."/>
            <person name="Gaur P.M."/>
            <person name="Soderlund C."/>
            <person name="Penmetsa R.V."/>
            <person name="Xu C."/>
            <person name="Bharti A.K."/>
            <person name="He W."/>
            <person name="Winter P."/>
            <person name="Zhao S."/>
            <person name="Hane J.K."/>
            <person name="Carrasquilla-Garcia N."/>
            <person name="Condie J.A."/>
            <person name="Upadhyaya H.D."/>
            <person name="Luo M.C."/>
            <person name="Thudi M."/>
            <person name="Gowda C.L."/>
            <person name="Singh N.P."/>
            <person name="Lichtenzveig J."/>
            <person name="Gali K.K."/>
            <person name="Rubio J."/>
            <person name="Nadarajan N."/>
            <person name="Dolezel J."/>
            <person name="Bansal K.C."/>
            <person name="Xu X."/>
            <person name="Edwards D."/>
            <person name="Zhang G."/>
            <person name="Kahl G."/>
            <person name="Gil J."/>
            <person name="Singh K.B."/>
            <person name="Datta S.K."/>
            <person name="Jackson S.A."/>
            <person name="Wang J."/>
            <person name="Cook D.R."/>
        </authorList>
    </citation>
    <scope>NUCLEOTIDE SEQUENCE [LARGE SCALE GENOMIC DNA]</scope>
    <source>
        <strain evidence="5">cv. CDC Frontier</strain>
    </source>
</reference>
<evidence type="ECO:0000313" key="5">
    <source>
        <dbReference type="Proteomes" id="UP000087171"/>
    </source>
</evidence>
<dbReference type="Proteomes" id="UP000087171">
    <property type="component" value="Chromosome Ca3"/>
</dbReference>
<dbReference type="InterPro" id="IPR029063">
    <property type="entry name" value="SAM-dependent_MTases_sf"/>
</dbReference>
<evidence type="ECO:0000256" key="4">
    <source>
        <dbReference type="ARBA" id="ARBA00022842"/>
    </source>
</evidence>
<evidence type="ECO:0000256" key="1">
    <source>
        <dbReference type="ARBA" id="ARBA00022603"/>
    </source>
</evidence>
<dbReference type="InterPro" id="IPR042086">
    <property type="entry name" value="MeTrfase_capping"/>
</dbReference>
<proteinExistence type="predicted"/>
<name>A0A1S2XQU6_CICAR</name>
<protein>
    <submittedName>
        <fullName evidence="6">Jasmonate O-methyltransferase-like</fullName>
    </submittedName>
</protein>
<dbReference type="PANTHER" id="PTHR31009">
    <property type="entry name" value="S-ADENOSYL-L-METHIONINE:CARBOXYL METHYLTRANSFERASE FAMILY PROTEIN"/>
    <property type="match status" value="1"/>
</dbReference>
<dbReference type="PaxDb" id="3827-XP_004493097.1"/>
<dbReference type="InterPro" id="IPR005299">
    <property type="entry name" value="MeTrfase_7"/>
</dbReference>
<dbReference type="OrthoDB" id="1523883at2759"/>
<keyword evidence="2" id="KW-0808">Transferase</keyword>
<dbReference type="GO" id="GO:0032259">
    <property type="term" value="P:methylation"/>
    <property type="evidence" value="ECO:0007669"/>
    <property type="project" value="UniProtKB-KW"/>
</dbReference>
<dbReference type="Gene3D" id="1.10.1200.270">
    <property type="entry name" value="Methyltransferase, alpha-helical capping domain"/>
    <property type="match status" value="1"/>
</dbReference>
<dbReference type="AlphaFoldDB" id="A0A1S2XQU6"/>
<dbReference type="Gene3D" id="3.40.50.150">
    <property type="entry name" value="Vaccinia Virus protein VP39"/>
    <property type="match status" value="1"/>
</dbReference>
<keyword evidence="3" id="KW-0479">Metal-binding</keyword>
<dbReference type="SUPFAM" id="SSF53335">
    <property type="entry name" value="S-adenosyl-L-methionine-dependent methyltransferases"/>
    <property type="match status" value="1"/>
</dbReference>
<evidence type="ECO:0000313" key="6">
    <source>
        <dbReference type="RefSeq" id="XP_004493098.1"/>
    </source>
</evidence>
<dbReference type="RefSeq" id="XP_004493098.1">
    <property type="nucleotide sequence ID" value="XM_004493041.3"/>
</dbReference>
<organism evidence="5 6">
    <name type="scientific">Cicer arietinum</name>
    <name type="common">Chickpea</name>
    <name type="synonym">Garbanzo</name>
    <dbReference type="NCBI Taxonomy" id="3827"/>
    <lineage>
        <taxon>Eukaryota</taxon>
        <taxon>Viridiplantae</taxon>
        <taxon>Streptophyta</taxon>
        <taxon>Embryophyta</taxon>
        <taxon>Tracheophyta</taxon>
        <taxon>Spermatophyta</taxon>
        <taxon>Magnoliopsida</taxon>
        <taxon>eudicotyledons</taxon>
        <taxon>Gunneridae</taxon>
        <taxon>Pentapetalae</taxon>
        <taxon>rosids</taxon>
        <taxon>fabids</taxon>
        <taxon>Fabales</taxon>
        <taxon>Fabaceae</taxon>
        <taxon>Papilionoideae</taxon>
        <taxon>50 kb inversion clade</taxon>
        <taxon>NPAAA clade</taxon>
        <taxon>Hologalegina</taxon>
        <taxon>IRL clade</taxon>
        <taxon>Cicereae</taxon>
        <taxon>Cicer</taxon>
    </lineage>
</organism>
<reference evidence="6" key="2">
    <citation type="submission" date="2025-08" db="UniProtKB">
        <authorList>
            <consortium name="RefSeq"/>
        </authorList>
    </citation>
    <scope>IDENTIFICATION</scope>
    <source>
        <tissue evidence="6">Etiolated seedlings</tissue>
    </source>
</reference>